<name>A0A059F857_9PROT</name>
<comment type="caution">
    <text evidence="1">The sequence shown here is derived from an EMBL/GenBank/DDBJ whole genome shotgun (WGS) entry which is preliminary data.</text>
</comment>
<dbReference type="PANTHER" id="PTHR11941:SF54">
    <property type="entry name" value="ENOYL-COA HYDRATASE, MITOCHONDRIAL"/>
    <property type="match status" value="1"/>
</dbReference>
<dbReference type="STRING" id="1280952.HJA_14299"/>
<organism evidence="1 2">
    <name type="scientific">Hyphomonas jannaschiana VP2</name>
    <dbReference type="NCBI Taxonomy" id="1280952"/>
    <lineage>
        <taxon>Bacteria</taxon>
        <taxon>Pseudomonadati</taxon>
        <taxon>Pseudomonadota</taxon>
        <taxon>Alphaproteobacteria</taxon>
        <taxon>Hyphomonadales</taxon>
        <taxon>Hyphomonadaceae</taxon>
        <taxon>Hyphomonas</taxon>
    </lineage>
</organism>
<dbReference type="eggNOG" id="COG1024">
    <property type="taxonomic scope" value="Bacteria"/>
</dbReference>
<dbReference type="PATRIC" id="fig|1280952.3.peg.2860"/>
<dbReference type="Proteomes" id="UP000024816">
    <property type="component" value="Unassembled WGS sequence"/>
</dbReference>
<dbReference type="PANTHER" id="PTHR11941">
    <property type="entry name" value="ENOYL-COA HYDRATASE-RELATED"/>
    <property type="match status" value="1"/>
</dbReference>
<gene>
    <name evidence="1" type="ORF">HJA_14299</name>
</gene>
<dbReference type="EMBL" id="ARYJ01000011">
    <property type="protein sequence ID" value="KCZ86779.1"/>
    <property type="molecule type" value="Genomic_DNA"/>
</dbReference>
<dbReference type="GO" id="GO:0006635">
    <property type="term" value="P:fatty acid beta-oxidation"/>
    <property type="evidence" value="ECO:0007669"/>
    <property type="project" value="TreeGrafter"/>
</dbReference>
<protein>
    <submittedName>
        <fullName evidence="1">Enoyl-CoA hydratase/isomerase</fullName>
    </submittedName>
</protein>
<evidence type="ECO:0000313" key="2">
    <source>
        <dbReference type="Proteomes" id="UP000024816"/>
    </source>
</evidence>
<accession>A0A059F857</accession>
<dbReference type="CDD" id="cd06558">
    <property type="entry name" value="crotonase-like"/>
    <property type="match status" value="1"/>
</dbReference>
<sequence>MSALVQTEIDGRTAIVRFDTGARANALSQQLMQDLTEAALQFHDAPEISTVILTGRADQFSMGADLKDPAGANAAKSTLRERRILLRRGPRMCEAWENVDALTICAIEGWCVGGGVALATSCDLRVAAENSVFYVPEVERGMNMSWGSIPRFVALVGPARAKRIAGLCEKIDAATALNWGLADHVVPAGTAMHKAREVAAAASRLPPTALKMVKQDVNVAALALAKATAHRDLEAFALLQRSDDFREGIKAFLEGRDPEFTGD</sequence>
<evidence type="ECO:0000313" key="1">
    <source>
        <dbReference type="EMBL" id="KCZ86779.1"/>
    </source>
</evidence>
<proteinExistence type="predicted"/>
<dbReference type="GO" id="GO:0016853">
    <property type="term" value="F:isomerase activity"/>
    <property type="evidence" value="ECO:0007669"/>
    <property type="project" value="UniProtKB-KW"/>
</dbReference>
<dbReference type="OrthoDB" id="7848551at2"/>
<dbReference type="Pfam" id="PF00378">
    <property type="entry name" value="ECH_1"/>
    <property type="match status" value="1"/>
</dbReference>
<dbReference type="InterPro" id="IPR001753">
    <property type="entry name" value="Enoyl-CoA_hydra/iso"/>
</dbReference>
<dbReference type="RefSeq" id="WP_035583509.1">
    <property type="nucleotide sequence ID" value="NZ_ARYJ01000011.1"/>
</dbReference>
<dbReference type="AlphaFoldDB" id="A0A059F857"/>
<dbReference type="SUPFAM" id="SSF52096">
    <property type="entry name" value="ClpP/crotonase"/>
    <property type="match status" value="1"/>
</dbReference>
<keyword evidence="1" id="KW-0413">Isomerase</keyword>
<dbReference type="InterPro" id="IPR029045">
    <property type="entry name" value="ClpP/crotonase-like_dom_sf"/>
</dbReference>
<dbReference type="Gene3D" id="3.90.226.10">
    <property type="entry name" value="2-enoyl-CoA Hydratase, Chain A, domain 1"/>
    <property type="match status" value="1"/>
</dbReference>
<keyword evidence="2" id="KW-1185">Reference proteome</keyword>
<reference evidence="1 2" key="1">
    <citation type="journal article" date="2014" name="Antonie Van Leeuwenhoek">
        <title>Hyphomonas beringensis sp. nov. and Hyphomonas chukchiensis sp. nov., isolated from surface seawater of the Bering Sea and Chukchi Sea.</title>
        <authorList>
            <person name="Li C."/>
            <person name="Lai Q."/>
            <person name="Li G."/>
            <person name="Dong C."/>
            <person name="Wang J."/>
            <person name="Liao Y."/>
            <person name="Shao Z."/>
        </authorList>
    </citation>
    <scope>NUCLEOTIDE SEQUENCE [LARGE SCALE GENOMIC DNA]</scope>
    <source>
        <strain evidence="1 2">VP2</strain>
    </source>
</reference>